<evidence type="ECO:0000313" key="1">
    <source>
        <dbReference type="EMBL" id="PIO73458.1"/>
    </source>
</evidence>
<dbReference type="SUPFAM" id="SSF46955">
    <property type="entry name" value="Putative DNA-binding domain"/>
    <property type="match status" value="1"/>
</dbReference>
<dbReference type="AlphaFoldDB" id="A0A2G9UT76"/>
<dbReference type="InterPro" id="IPR009061">
    <property type="entry name" value="DNA-bd_dom_put_sf"/>
</dbReference>
<accession>A0A2G9UT76</accession>
<dbReference type="CDD" id="cd21075">
    <property type="entry name" value="DBD_XPA-like"/>
    <property type="match status" value="1"/>
</dbReference>
<sequence>MAEFGLREEDFRDLPVVPMPVKSTSYSTPSSRNLYVLTDVYHKAIQVHGSPEALDAHRRPLITMRKELTDAERMRMRMRVR</sequence>
<proteinExistence type="predicted"/>
<gene>
    <name evidence="1" type="ORF">TELCIR_04575</name>
</gene>
<organism evidence="1 2">
    <name type="scientific">Teladorsagia circumcincta</name>
    <name type="common">Brown stomach worm</name>
    <name type="synonym">Ostertagia circumcincta</name>
    <dbReference type="NCBI Taxonomy" id="45464"/>
    <lineage>
        <taxon>Eukaryota</taxon>
        <taxon>Metazoa</taxon>
        <taxon>Ecdysozoa</taxon>
        <taxon>Nematoda</taxon>
        <taxon>Chromadorea</taxon>
        <taxon>Rhabditida</taxon>
        <taxon>Rhabditina</taxon>
        <taxon>Rhabditomorpha</taxon>
        <taxon>Strongyloidea</taxon>
        <taxon>Trichostrongylidae</taxon>
        <taxon>Teladorsagia</taxon>
    </lineage>
</organism>
<keyword evidence="2" id="KW-1185">Reference proteome</keyword>
<dbReference type="EMBL" id="KZ345456">
    <property type="protein sequence ID" value="PIO73458.1"/>
    <property type="molecule type" value="Genomic_DNA"/>
</dbReference>
<evidence type="ECO:0000313" key="2">
    <source>
        <dbReference type="Proteomes" id="UP000230423"/>
    </source>
</evidence>
<dbReference type="Proteomes" id="UP000230423">
    <property type="component" value="Unassembled WGS sequence"/>
</dbReference>
<name>A0A2G9UT76_TELCI</name>
<dbReference type="OrthoDB" id="10421474at2759"/>
<protein>
    <submittedName>
        <fullName evidence="1">Uncharacterized protein</fullName>
    </submittedName>
</protein>
<reference evidence="1 2" key="1">
    <citation type="submission" date="2015-09" db="EMBL/GenBank/DDBJ databases">
        <title>Draft genome of the parasitic nematode Teladorsagia circumcincta isolate WARC Sus (inbred).</title>
        <authorList>
            <person name="Mitreva M."/>
        </authorList>
    </citation>
    <scope>NUCLEOTIDE SEQUENCE [LARGE SCALE GENOMIC DNA]</scope>
    <source>
        <strain evidence="1 2">S</strain>
    </source>
</reference>